<evidence type="ECO:0000256" key="1">
    <source>
        <dbReference type="SAM" id="Coils"/>
    </source>
</evidence>
<dbReference type="EMBL" id="BKCJ010173881">
    <property type="protein sequence ID" value="GEY38238.1"/>
    <property type="molecule type" value="Genomic_DNA"/>
</dbReference>
<protein>
    <recommendedName>
        <fullName evidence="3">CCHC-type domain-containing protein</fullName>
    </recommendedName>
</protein>
<organism evidence="2">
    <name type="scientific">Tanacetum cinerariifolium</name>
    <name type="common">Dalmatian daisy</name>
    <name type="synonym">Chrysanthemum cinerariifolium</name>
    <dbReference type="NCBI Taxonomy" id="118510"/>
    <lineage>
        <taxon>Eukaryota</taxon>
        <taxon>Viridiplantae</taxon>
        <taxon>Streptophyta</taxon>
        <taxon>Embryophyta</taxon>
        <taxon>Tracheophyta</taxon>
        <taxon>Spermatophyta</taxon>
        <taxon>Magnoliopsida</taxon>
        <taxon>eudicotyledons</taxon>
        <taxon>Gunneridae</taxon>
        <taxon>Pentapetalae</taxon>
        <taxon>asterids</taxon>
        <taxon>campanulids</taxon>
        <taxon>Asterales</taxon>
        <taxon>Asteraceae</taxon>
        <taxon>Asteroideae</taxon>
        <taxon>Anthemideae</taxon>
        <taxon>Anthemidinae</taxon>
        <taxon>Tanacetum</taxon>
    </lineage>
</organism>
<sequence>MGTKGIQTTGSGVNNLGKKVICYNCRGEGHVARQFNEPKRARDSQWYHDKALLMKAKEKGVVLDAEAEAFLADVECTALYDRPLALTTTNLFEANHKDAYDSYVDEGPHAFAAFMDNLSSTGGTNGSSSSHINEEEHLNSKVDSVLDDNMITYDEYQNDSKVEAVPTVVSADEANKQSMIALLQRMHTEIAGYVRVDDEYKLVNVTLTAELERCKIEMHSLKRNKVKHDLDMAIVKWNKRNAELEEENVMLKSTLKSKVVSIENLQQESKQVLYDKKTLEDKYLKEIVVLTNANKVATNVLKGFQMPTHKIPMLSKRPNFASHDLHKTGLGYSNPKYGKQARIAQPALYDGHVLLNPNHPPTHKST</sequence>
<gene>
    <name evidence="2" type="ORF">Tci_410212</name>
</gene>
<evidence type="ECO:0008006" key="3">
    <source>
        <dbReference type="Google" id="ProtNLM"/>
    </source>
</evidence>
<feature type="coiled-coil region" evidence="1">
    <location>
        <begin position="204"/>
        <end position="282"/>
    </location>
</feature>
<reference evidence="2" key="1">
    <citation type="journal article" date="2019" name="Sci. Rep.">
        <title>Draft genome of Tanacetum cinerariifolium, the natural source of mosquito coil.</title>
        <authorList>
            <person name="Yamashiro T."/>
            <person name="Shiraishi A."/>
            <person name="Satake H."/>
            <person name="Nakayama K."/>
        </authorList>
    </citation>
    <scope>NUCLEOTIDE SEQUENCE</scope>
</reference>
<evidence type="ECO:0000313" key="2">
    <source>
        <dbReference type="EMBL" id="GEY38238.1"/>
    </source>
</evidence>
<name>A0A699HIX6_TANCI</name>
<proteinExistence type="predicted"/>
<keyword evidence="1" id="KW-0175">Coiled coil</keyword>
<comment type="caution">
    <text evidence="2">The sequence shown here is derived from an EMBL/GenBank/DDBJ whole genome shotgun (WGS) entry which is preliminary data.</text>
</comment>
<dbReference type="AlphaFoldDB" id="A0A699HIX6"/>
<accession>A0A699HIX6</accession>